<feature type="transmembrane region" description="Helical" evidence="1">
    <location>
        <begin position="60"/>
        <end position="80"/>
    </location>
</feature>
<evidence type="ECO:0000256" key="1">
    <source>
        <dbReference type="SAM" id="Phobius"/>
    </source>
</evidence>
<keyword evidence="3" id="KW-1185">Reference proteome</keyword>
<keyword evidence="1" id="KW-0812">Transmembrane</keyword>
<protein>
    <submittedName>
        <fullName evidence="2">Uncharacterized protein</fullName>
    </submittedName>
</protein>
<sequence length="122" mass="13225">MLRAERLHPAPAAALLIASALMCFADDMSSGPRAALVVGYLLLAPGYAVLPFFGREHWLLHALLALSFGMALAVGIATAMSETGWWRVQVGVSATWVLVVGAVVWRSWRNRSAVALLVRRVR</sequence>
<gene>
    <name evidence="2" type="ORF">DDE18_11315</name>
</gene>
<evidence type="ECO:0000313" key="3">
    <source>
        <dbReference type="Proteomes" id="UP000246018"/>
    </source>
</evidence>
<comment type="caution">
    <text evidence="2">The sequence shown here is derived from an EMBL/GenBank/DDBJ whole genome shotgun (WGS) entry which is preliminary data.</text>
</comment>
<name>A0A2T8FB67_9ACTN</name>
<dbReference type="RefSeq" id="WP_116572356.1">
    <property type="nucleotide sequence ID" value="NZ_QDGZ01000004.1"/>
</dbReference>
<dbReference type="EMBL" id="QDGZ01000004">
    <property type="protein sequence ID" value="PVG82925.1"/>
    <property type="molecule type" value="Genomic_DNA"/>
</dbReference>
<accession>A0A2T8FB67</accession>
<dbReference type="Proteomes" id="UP000246018">
    <property type="component" value="Unassembled WGS sequence"/>
</dbReference>
<keyword evidence="1" id="KW-0472">Membrane</keyword>
<feature type="transmembrane region" description="Helical" evidence="1">
    <location>
        <begin position="35"/>
        <end position="53"/>
    </location>
</feature>
<proteinExistence type="predicted"/>
<evidence type="ECO:0000313" key="2">
    <source>
        <dbReference type="EMBL" id="PVG82925.1"/>
    </source>
</evidence>
<reference evidence="2 3" key="1">
    <citation type="submission" date="2018-04" db="EMBL/GenBank/DDBJ databases">
        <title>Genome of Nocardioides gansuensis WSJ-1.</title>
        <authorList>
            <person name="Wu S."/>
            <person name="Wang G."/>
        </authorList>
    </citation>
    <scope>NUCLEOTIDE SEQUENCE [LARGE SCALE GENOMIC DNA]</scope>
    <source>
        <strain evidence="2 3">WSJ-1</strain>
    </source>
</reference>
<feature type="transmembrane region" description="Helical" evidence="1">
    <location>
        <begin position="86"/>
        <end position="105"/>
    </location>
</feature>
<dbReference type="AlphaFoldDB" id="A0A2T8FB67"/>
<keyword evidence="1" id="KW-1133">Transmembrane helix</keyword>
<organism evidence="2 3">
    <name type="scientific">Nocardioides gansuensis</name>
    <dbReference type="NCBI Taxonomy" id="2138300"/>
    <lineage>
        <taxon>Bacteria</taxon>
        <taxon>Bacillati</taxon>
        <taxon>Actinomycetota</taxon>
        <taxon>Actinomycetes</taxon>
        <taxon>Propionibacteriales</taxon>
        <taxon>Nocardioidaceae</taxon>
        <taxon>Nocardioides</taxon>
    </lineage>
</organism>